<dbReference type="Gene3D" id="3.40.50.300">
    <property type="entry name" value="P-loop containing nucleotide triphosphate hydrolases"/>
    <property type="match status" value="1"/>
</dbReference>
<keyword evidence="1" id="KW-0472">Membrane</keyword>
<dbReference type="InterPro" id="IPR027417">
    <property type="entry name" value="P-loop_NTPase"/>
</dbReference>
<dbReference type="PANTHER" id="PTHR36978:SF4">
    <property type="entry name" value="P-LOOP CONTAINING NUCLEOSIDE TRIPHOSPHATE HYDROLASE PROTEIN"/>
    <property type="match status" value="1"/>
</dbReference>
<accession>A0A267F136</accession>
<feature type="transmembrane region" description="Helical" evidence="1">
    <location>
        <begin position="212"/>
        <end position="235"/>
    </location>
</feature>
<keyword evidence="3" id="KW-1185">Reference proteome</keyword>
<evidence type="ECO:0000256" key="1">
    <source>
        <dbReference type="SAM" id="Phobius"/>
    </source>
</evidence>
<name>A0A267F136_9PLAT</name>
<feature type="non-terminal residue" evidence="2">
    <location>
        <position position="1"/>
    </location>
</feature>
<reference evidence="2 3" key="1">
    <citation type="submission" date="2017-06" db="EMBL/GenBank/DDBJ databases">
        <title>A platform for efficient transgenesis in Macrostomum lignano, a flatworm model organism for stem cell research.</title>
        <authorList>
            <person name="Berezikov E."/>
        </authorList>
    </citation>
    <scope>NUCLEOTIDE SEQUENCE [LARGE SCALE GENOMIC DNA]</scope>
    <source>
        <strain evidence="2">DV1</strain>
        <tissue evidence="2">Whole organism</tissue>
    </source>
</reference>
<keyword evidence="1" id="KW-0812">Transmembrane</keyword>
<dbReference type="OrthoDB" id="272681at2759"/>
<dbReference type="PANTHER" id="PTHR36978">
    <property type="entry name" value="P-LOOP CONTAINING NUCLEOTIDE TRIPHOSPHATE HYDROLASE"/>
    <property type="match status" value="1"/>
</dbReference>
<gene>
    <name evidence="2" type="ORF">BOX15_Mlig032859g1</name>
</gene>
<protein>
    <recommendedName>
        <fullName evidence="4">Sulfotransfer_1 domain-containing protein</fullName>
    </recommendedName>
</protein>
<keyword evidence="1" id="KW-1133">Transmembrane helix</keyword>
<dbReference type="EMBL" id="NIVC01001483">
    <property type="protein sequence ID" value="PAA67446.1"/>
    <property type="molecule type" value="Genomic_DNA"/>
</dbReference>
<dbReference type="AlphaFoldDB" id="A0A267F136"/>
<evidence type="ECO:0008006" key="4">
    <source>
        <dbReference type="Google" id="ProtNLM"/>
    </source>
</evidence>
<dbReference type="STRING" id="282301.A0A267F136"/>
<dbReference type="InterPro" id="IPR040632">
    <property type="entry name" value="Sulfotransfer_4"/>
</dbReference>
<dbReference type="SUPFAM" id="SSF52540">
    <property type="entry name" value="P-loop containing nucleoside triphosphate hydrolases"/>
    <property type="match status" value="1"/>
</dbReference>
<evidence type="ECO:0000313" key="3">
    <source>
        <dbReference type="Proteomes" id="UP000215902"/>
    </source>
</evidence>
<proteinExistence type="predicted"/>
<dbReference type="Pfam" id="PF17784">
    <property type="entry name" value="Sulfotransfer_4"/>
    <property type="match status" value="1"/>
</dbReference>
<dbReference type="Proteomes" id="UP000215902">
    <property type="component" value="Unassembled WGS sequence"/>
</dbReference>
<sequence>IVIGAGLMRTGTNSQMKALEILLGGRCYHMEVIIEEKRHHLKLWLKAATEGLTKEIADEMLSEFRACTDFPAAHFYSELMQIYHEAKFILSLREPEGWVQSVRATVYKAQSAGKHILPPIAWLIGFNYMDKLQTAMFPRMGMNQGMSDQELAVAFDRHTEAVIRTIPKERLLVFRVTDGWEPLCKFLNVPVPDVPFPCVNDTKEFQRKIGSFILFGSVLNVAFCTAVGAAVWFSVKRCLQLWSS</sequence>
<comment type="caution">
    <text evidence="2">The sequence shown here is derived from an EMBL/GenBank/DDBJ whole genome shotgun (WGS) entry which is preliminary data.</text>
</comment>
<evidence type="ECO:0000313" key="2">
    <source>
        <dbReference type="EMBL" id="PAA67446.1"/>
    </source>
</evidence>
<organism evidence="2 3">
    <name type="scientific">Macrostomum lignano</name>
    <dbReference type="NCBI Taxonomy" id="282301"/>
    <lineage>
        <taxon>Eukaryota</taxon>
        <taxon>Metazoa</taxon>
        <taxon>Spiralia</taxon>
        <taxon>Lophotrochozoa</taxon>
        <taxon>Platyhelminthes</taxon>
        <taxon>Rhabditophora</taxon>
        <taxon>Macrostomorpha</taxon>
        <taxon>Macrostomida</taxon>
        <taxon>Macrostomidae</taxon>
        <taxon>Macrostomum</taxon>
    </lineage>
</organism>